<accession>A0A8T0MMT0</accession>
<feature type="domain" description="R13L1/DRL21-like LRR repeat region" evidence="1">
    <location>
        <begin position="43"/>
        <end position="172"/>
    </location>
</feature>
<reference evidence="2" key="1">
    <citation type="submission" date="2020-05" db="EMBL/GenBank/DDBJ databases">
        <title>WGS assembly of Panicum virgatum.</title>
        <authorList>
            <person name="Lovell J.T."/>
            <person name="Jenkins J."/>
            <person name="Shu S."/>
            <person name="Juenger T.E."/>
            <person name="Schmutz J."/>
        </authorList>
    </citation>
    <scope>NUCLEOTIDE SEQUENCE</scope>
    <source>
        <strain evidence="2">AP13</strain>
    </source>
</reference>
<keyword evidence="3" id="KW-1185">Reference proteome</keyword>
<evidence type="ECO:0000313" key="3">
    <source>
        <dbReference type="Proteomes" id="UP000823388"/>
    </source>
</evidence>
<dbReference type="PANTHER" id="PTHR47186">
    <property type="entry name" value="LEUCINE-RICH REPEAT-CONTAINING PROTEIN 57"/>
    <property type="match status" value="1"/>
</dbReference>
<dbReference type="Gene3D" id="3.80.10.10">
    <property type="entry name" value="Ribonuclease Inhibitor"/>
    <property type="match status" value="1"/>
</dbReference>
<protein>
    <recommendedName>
        <fullName evidence="1">R13L1/DRL21-like LRR repeat region domain-containing protein</fullName>
    </recommendedName>
</protein>
<dbReference type="InterPro" id="IPR056789">
    <property type="entry name" value="LRR_R13L1-DRL21"/>
</dbReference>
<gene>
    <name evidence="2" type="ORF">PVAP13_9NG153846</name>
</gene>
<evidence type="ECO:0000313" key="2">
    <source>
        <dbReference type="EMBL" id="KAG2536056.1"/>
    </source>
</evidence>
<proteinExistence type="predicted"/>
<evidence type="ECO:0000259" key="1">
    <source>
        <dbReference type="Pfam" id="PF25019"/>
    </source>
</evidence>
<comment type="caution">
    <text evidence="2">The sequence shown here is derived from an EMBL/GenBank/DDBJ whole genome shotgun (WGS) entry which is preliminary data.</text>
</comment>
<dbReference type="SUPFAM" id="SSF52058">
    <property type="entry name" value="L domain-like"/>
    <property type="match status" value="1"/>
</dbReference>
<dbReference type="InterPro" id="IPR032675">
    <property type="entry name" value="LRR_dom_sf"/>
</dbReference>
<organism evidence="2 3">
    <name type="scientific">Panicum virgatum</name>
    <name type="common">Blackwell switchgrass</name>
    <dbReference type="NCBI Taxonomy" id="38727"/>
    <lineage>
        <taxon>Eukaryota</taxon>
        <taxon>Viridiplantae</taxon>
        <taxon>Streptophyta</taxon>
        <taxon>Embryophyta</taxon>
        <taxon>Tracheophyta</taxon>
        <taxon>Spermatophyta</taxon>
        <taxon>Magnoliopsida</taxon>
        <taxon>Liliopsida</taxon>
        <taxon>Poales</taxon>
        <taxon>Poaceae</taxon>
        <taxon>PACMAD clade</taxon>
        <taxon>Panicoideae</taxon>
        <taxon>Panicodae</taxon>
        <taxon>Paniceae</taxon>
        <taxon>Panicinae</taxon>
        <taxon>Panicum</taxon>
        <taxon>Panicum sect. Hiantes</taxon>
    </lineage>
</organism>
<sequence>MSLDFRDTALTSVPRGFGKLEDLAWLLRFPTHSDGSIDVWCSLEELGHLLKLKALEIRALEKAPSGSAAAKAMLSSKNHLTILDLRFTSRLGEEGEVKNDISKEEHERIEDVLANLCPPTRIEALDINGYFARGLPQWMRTMSAFGSLRWLVLRGYACCTQLPNGLGQLPFLGLFWVHRAPSVQCIRHDLLLPSLGGEADGEEEAPVLTGTQNKRQPHHISRGAGVAFPKLVRLGFAGMLGWSEWEWEQHVPAMPALEVLEIRNCKLQRLPAGLAQHARRLRELDLINIQH</sequence>
<dbReference type="PANTHER" id="PTHR47186:SF49">
    <property type="entry name" value="NB-ARC DOMAIN-CONTAINING PROTEIN"/>
    <property type="match status" value="1"/>
</dbReference>
<dbReference type="EMBL" id="CM029054">
    <property type="protein sequence ID" value="KAG2536056.1"/>
    <property type="molecule type" value="Genomic_DNA"/>
</dbReference>
<dbReference type="AlphaFoldDB" id="A0A8T0MMT0"/>
<dbReference type="Pfam" id="PF25019">
    <property type="entry name" value="LRR_R13L1-DRL21"/>
    <property type="match status" value="1"/>
</dbReference>
<dbReference type="Proteomes" id="UP000823388">
    <property type="component" value="Chromosome 9N"/>
</dbReference>
<name>A0A8T0MMT0_PANVG</name>